<protein>
    <submittedName>
        <fullName evidence="2">Uncharacterized protein</fullName>
    </submittedName>
</protein>
<name>A0A174LYH2_9FIRM</name>
<gene>
    <name evidence="1" type="ORF">CE91St55_67960</name>
    <name evidence="2" type="ORF">DXD79_31150</name>
</gene>
<dbReference type="RefSeq" id="WP_055649190.1">
    <property type="nucleotide sequence ID" value="NZ_BQNJ01000003.1"/>
</dbReference>
<dbReference type="Proteomes" id="UP000263014">
    <property type="component" value="Unassembled WGS sequence"/>
</dbReference>
<dbReference type="EMBL" id="QSON01000028">
    <property type="protein sequence ID" value="RGI95754.1"/>
    <property type="molecule type" value="Genomic_DNA"/>
</dbReference>
<proteinExistence type="predicted"/>
<dbReference type="Proteomes" id="UP001055091">
    <property type="component" value="Unassembled WGS sequence"/>
</dbReference>
<sequence length="191" mass="21768">MGGRGSSSGLSNGSGISTVERKICHDEVESAYLFDTDGNVIFSKSDNTKNYVTFSEEQVKQFEDNILTHNHPGGSTFSCEDVSLLTYSKMQEIRATTSKGTFSLRANKDSKSYEKGSLAFSEDYSYSIYLRTKHCDGVYEKLLKDYRNFRIDEVEFQKGCDALNSGMAEFRNTWLEENSHKYGYIYRFQGR</sequence>
<dbReference type="EMBL" id="BQNJ01000003">
    <property type="protein sequence ID" value="GKH04815.1"/>
    <property type="molecule type" value="Genomic_DNA"/>
</dbReference>
<evidence type="ECO:0000313" key="3">
    <source>
        <dbReference type="Proteomes" id="UP000263014"/>
    </source>
</evidence>
<reference evidence="1" key="2">
    <citation type="submission" date="2022-01" db="EMBL/GenBank/DDBJ databases">
        <title>Novel bile acid biosynthetic pathways are enriched in the microbiome of centenarians.</title>
        <authorList>
            <person name="Sato Y."/>
            <person name="Atarashi K."/>
            <person name="Plichta R.D."/>
            <person name="Arai Y."/>
            <person name="Sasajima S."/>
            <person name="Kearney M.S."/>
            <person name="Suda W."/>
            <person name="Takeshita K."/>
            <person name="Sasaki T."/>
            <person name="Okamoto S."/>
            <person name="Skelly N.A."/>
            <person name="Okamura Y."/>
            <person name="Vlamakis H."/>
            <person name="Li Y."/>
            <person name="Tanoue T."/>
            <person name="Takei H."/>
            <person name="Nittono H."/>
            <person name="Narushima S."/>
            <person name="Irie J."/>
            <person name="Itoh H."/>
            <person name="Moriya K."/>
            <person name="Sugiura Y."/>
            <person name="Suematsu M."/>
            <person name="Moritoki N."/>
            <person name="Shibata S."/>
            <person name="Littman R.D."/>
            <person name="Fischbach A.M."/>
            <person name="Uwamino Y."/>
            <person name="Inoue T."/>
            <person name="Honda A."/>
            <person name="Hattori M."/>
            <person name="Murai T."/>
            <person name="Xavier J.R."/>
            <person name="Hirose N."/>
            <person name="Honda K."/>
        </authorList>
    </citation>
    <scope>NUCLEOTIDE SEQUENCE</scope>
    <source>
        <strain evidence="1">CE91-St55</strain>
    </source>
</reference>
<accession>A0A174LYH2</accession>
<comment type="caution">
    <text evidence="2">The sequence shown here is derived from an EMBL/GenBank/DDBJ whole genome shotgun (WGS) entry which is preliminary data.</text>
</comment>
<organism evidence="2 3">
    <name type="scientific">Hungatella hathewayi</name>
    <dbReference type="NCBI Taxonomy" id="154046"/>
    <lineage>
        <taxon>Bacteria</taxon>
        <taxon>Bacillati</taxon>
        <taxon>Bacillota</taxon>
        <taxon>Clostridia</taxon>
        <taxon>Lachnospirales</taxon>
        <taxon>Lachnospiraceae</taxon>
        <taxon>Hungatella</taxon>
    </lineage>
</organism>
<evidence type="ECO:0000313" key="1">
    <source>
        <dbReference type="EMBL" id="GKH04815.1"/>
    </source>
</evidence>
<evidence type="ECO:0000313" key="2">
    <source>
        <dbReference type="EMBL" id="RGI95754.1"/>
    </source>
</evidence>
<reference evidence="2 3" key="1">
    <citation type="submission" date="2018-08" db="EMBL/GenBank/DDBJ databases">
        <title>A genome reference for cultivated species of the human gut microbiota.</title>
        <authorList>
            <person name="Zou Y."/>
            <person name="Xue W."/>
            <person name="Luo G."/>
        </authorList>
    </citation>
    <scope>NUCLEOTIDE SEQUENCE [LARGE SCALE GENOMIC DNA]</scope>
    <source>
        <strain evidence="2 3">TM09-12</strain>
    </source>
</reference>
<dbReference type="AlphaFoldDB" id="A0A174LYH2"/>